<dbReference type="Proteomes" id="UP000009149">
    <property type="component" value="Chromosome"/>
</dbReference>
<name>B3E0P1_METI4</name>
<dbReference type="AlphaFoldDB" id="B3E0P1"/>
<sequence>MKIISRPPVADILAQLLLIQSRFMKKISFILFV</sequence>
<gene>
    <name evidence="1" type="ordered locus">Minf_0740</name>
</gene>
<dbReference type="KEGG" id="min:Minf_0740"/>
<dbReference type="HOGENOM" id="CLU_3382670_0_0_0"/>
<proteinExistence type="predicted"/>
<evidence type="ECO:0000313" key="2">
    <source>
        <dbReference type="Proteomes" id="UP000009149"/>
    </source>
</evidence>
<protein>
    <submittedName>
        <fullName evidence="1">Uncharacterized protein</fullName>
    </submittedName>
</protein>
<dbReference type="EMBL" id="CP000975">
    <property type="protein sequence ID" value="ACD82795.1"/>
    <property type="molecule type" value="Genomic_DNA"/>
</dbReference>
<evidence type="ECO:0000313" key="1">
    <source>
        <dbReference type="EMBL" id="ACD82795.1"/>
    </source>
</evidence>
<accession>B3E0P1</accession>
<organism evidence="1 2">
    <name type="scientific">Methylacidiphilum infernorum (isolate V4)</name>
    <name type="common">Methylokorus infernorum (strain V4)</name>
    <dbReference type="NCBI Taxonomy" id="481448"/>
    <lineage>
        <taxon>Bacteria</taxon>
        <taxon>Pseudomonadati</taxon>
        <taxon>Verrucomicrobiota</taxon>
        <taxon>Methylacidiphilae</taxon>
        <taxon>Methylacidiphilales</taxon>
        <taxon>Methylacidiphilaceae</taxon>
        <taxon>Methylacidiphilum (ex Ratnadevi et al. 2023)</taxon>
    </lineage>
</organism>
<reference evidence="1 2" key="1">
    <citation type="journal article" date="2008" name="Biol. Direct">
        <title>Complete genome sequence of the extremely acidophilic methanotroph isolate V4, Methylacidiphilum infernorum, a representative of the bacterial phylum Verrucomicrobia.</title>
        <authorList>
            <person name="Hou S."/>
            <person name="Makarova K.S."/>
            <person name="Saw J.H."/>
            <person name="Senin P."/>
            <person name="Ly B.V."/>
            <person name="Zhou Z."/>
            <person name="Ren Y."/>
            <person name="Wang J."/>
            <person name="Galperin M.Y."/>
            <person name="Omelchenko M.V."/>
            <person name="Wolf Y.I."/>
            <person name="Yutin N."/>
            <person name="Koonin E.V."/>
            <person name="Stott M.B."/>
            <person name="Mountain B.W."/>
            <person name="Crowe M.A."/>
            <person name="Smirnova A.V."/>
            <person name="Dunfield P.F."/>
            <person name="Feng L."/>
            <person name="Wang L."/>
            <person name="Alam M."/>
        </authorList>
    </citation>
    <scope>NUCLEOTIDE SEQUENCE [LARGE SCALE GENOMIC DNA]</scope>
    <source>
        <strain evidence="2">Isolate V4</strain>
    </source>
</reference>
<dbReference type="STRING" id="481448.Minf_0740"/>